<dbReference type="PIRSF" id="PIRSF016487">
    <property type="entry name" value="CYTH_UCP016487"/>
    <property type="match status" value="1"/>
</dbReference>
<dbReference type="InterPro" id="IPR012042">
    <property type="entry name" value="NeuTTM/CthTTM-like"/>
</dbReference>
<dbReference type="EMBL" id="PFBV01000001">
    <property type="protein sequence ID" value="PIT88778.1"/>
    <property type="molecule type" value="Genomic_DNA"/>
</dbReference>
<evidence type="ECO:0000313" key="4">
    <source>
        <dbReference type="Proteomes" id="UP000231426"/>
    </source>
</evidence>
<dbReference type="SUPFAM" id="SSF55154">
    <property type="entry name" value="CYTH-like phosphatases"/>
    <property type="match status" value="1"/>
</dbReference>
<dbReference type="PROSITE" id="PS51707">
    <property type="entry name" value="CYTH"/>
    <property type="match status" value="1"/>
</dbReference>
<organism evidence="3 4">
    <name type="scientific">Candidatus Magasanikbacteria bacterium CG10_big_fil_rev_8_21_14_0_10_36_32</name>
    <dbReference type="NCBI Taxonomy" id="1974646"/>
    <lineage>
        <taxon>Bacteria</taxon>
        <taxon>Candidatus Magasanikiibacteriota</taxon>
    </lineage>
</organism>
<dbReference type="Proteomes" id="UP000231426">
    <property type="component" value="Unassembled WGS sequence"/>
</dbReference>
<gene>
    <name evidence="3" type="ORF">COU29_00140</name>
</gene>
<name>A0A2M6W7J1_9BACT</name>
<feature type="domain" description="CYTH" evidence="2">
    <location>
        <begin position="13"/>
        <end position="167"/>
    </location>
</feature>
<comment type="caution">
    <text evidence="3">The sequence shown here is derived from an EMBL/GenBank/DDBJ whole genome shotgun (WGS) entry which is preliminary data.</text>
</comment>
<evidence type="ECO:0000256" key="1">
    <source>
        <dbReference type="PIRSR" id="PIRSR016487-1"/>
    </source>
</evidence>
<proteinExistence type="predicted"/>
<protein>
    <submittedName>
        <fullName evidence="3">Adenylate cyclase</fullName>
    </submittedName>
</protein>
<dbReference type="InterPro" id="IPR033469">
    <property type="entry name" value="CYTH-like_dom_sf"/>
</dbReference>
<feature type="active site" description="Proton acceptor" evidence="1">
    <location>
        <position position="41"/>
    </location>
</feature>
<dbReference type="AlphaFoldDB" id="A0A2M6W7J1"/>
<evidence type="ECO:0000259" key="2">
    <source>
        <dbReference type="PROSITE" id="PS51707"/>
    </source>
</evidence>
<dbReference type="Gene3D" id="2.40.320.10">
    <property type="entry name" value="Hypothetical Protein Pfu-838710-001"/>
    <property type="match status" value="1"/>
</dbReference>
<dbReference type="InterPro" id="IPR023577">
    <property type="entry name" value="CYTH_domain"/>
</dbReference>
<dbReference type="PANTHER" id="PTHR40114:SF1">
    <property type="entry name" value="SLR0698 PROTEIN"/>
    <property type="match status" value="1"/>
</dbReference>
<evidence type="ECO:0000313" key="3">
    <source>
        <dbReference type="EMBL" id="PIT88778.1"/>
    </source>
</evidence>
<dbReference type="PANTHER" id="PTHR40114">
    <property type="entry name" value="SLR0698 PROTEIN"/>
    <property type="match status" value="1"/>
</dbReference>
<reference evidence="4" key="1">
    <citation type="submission" date="2017-09" db="EMBL/GenBank/DDBJ databases">
        <title>Depth-based differentiation of microbial function through sediment-hosted aquifers and enrichment of novel symbionts in the deep terrestrial subsurface.</title>
        <authorList>
            <person name="Probst A.J."/>
            <person name="Ladd B."/>
            <person name="Jarett J.K."/>
            <person name="Geller-Mcgrath D.E."/>
            <person name="Sieber C.M.K."/>
            <person name="Emerson J.B."/>
            <person name="Anantharaman K."/>
            <person name="Thomas B.C."/>
            <person name="Malmstrom R."/>
            <person name="Stieglmeier M."/>
            <person name="Klingl A."/>
            <person name="Woyke T."/>
            <person name="Ryan C.M."/>
            <person name="Banfield J.F."/>
        </authorList>
    </citation>
    <scope>NUCLEOTIDE SEQUENCE [LARGE SCALE GENOMIC DNA]</scope>
</reference>
<sequence>MERLSTIPEKAPNQEIERKFIIKSLPNNIEQYPHKEIMQGYLTIDENKEKIRLRKKGEKYFKTIKSGSGKVRTEIEEEITEKVFNSLWDNTKGKRIEKTRYEIPNESGIIELDIYRGDLDGLVTAEVEFNNVEDCDKFIPPDWFGEEKTDDDKYQNHNLALHGLPKE</sequence>
<dbReference type="CDD" id="cd07761">
    <property type="entry name" value="CYTH-like_CthTTM-like"/>
    <property type="match status" value="1"/>
</dbReference>
<dbReference type="SMART" id="SM01118">
    <property type="entry name" value="CYTH"/>
    <property type="match status" value="1"/>
</dbReference>
<accession>A0A2M6W7J1</accession>